<dbReference type="Proteomes" id="UP000070449">
    <property type="component" value="Unassembled WGS sequence"/>
</dbReference>
<dbReference type="AlphaFoldDB" id="A0A136KJH3"/>
<gene>
    <name evidence="2" type="ORF">UZ20_WS6002000497</name>
</gene>
<organism evidence="2 3">
    <name type="scientific">candidate division WS6 bacterium OLB21</name>
    <dbReference type="NCBI Taxonomy" id="1617427"/>
    <lineage>
        <taxon>Bacteria</taxon>
        <taxon>Candidatus Dojkabacteria</taxon>
    </lineage>
</organism>
<name>A0A136KJH3_9BACT</name>
<reference evidence="2 3" key="1">
    <citation type="submission" date="2015-02" db="EMBL/GenBank/DDBJ databases">
        <title>Improved understanding of the partial-nitritation anammox process through 23 genomes representing the majority of the microbial community.</title>
        <authorList>
            <person name="Speth D.R."/>
            <person name="In T Zandt M."/>
            <person name="Guerrero Cruz S."/>
            <person name="Jetten M.S."/>
            <person name="Dutilh B.E."/>
        </authorList>
    </citation>
    <scope>NUCLEOTIDE SEQUENCE [LARGE SCALE GENOMIC DNA]</scope>
    <source>
        <strain evidence="2">OLB21</strain>
    </source>
</reference>
<evidence type="ECO:0000313" key="2">
    <source>
        <dbReference type="EMBL" id="KXK09448.1"/>
    </source>
</evidence>
<proteinExistence type="predicted"/>
<dbReference type="Pfam" id="PF17479">
    <property type="entry name" value="DUF3048_C"/>
    <property type="match status" value="1"/>
</dbReference>
<evidence type="ECO:0000313" key="3">
    <source>
        <dbReference type="Proteomes" id="UP000070449"/>
    </source>
</evidence>
<dbReference type="Gene3D" id="3.50.90.10">
    <property type="entry name" value="YerB-like"/>
    <property type="match status" value="1"/>
</dbReference>
<accession>A0A136KJH3</accession>
<dbReference type="InterPro" id="IPR035328">
    <property type="entry name" value="DUF3048_C"/>
</dbReference>
<dbReference type="SUPFAM" id="SSF159774">
    <property type="entry name" value="YerB-like"/>
    <property type="match status" value="1"/>
</dbReference>
<dbReference type="STRING" id="1617427.UZ20_WS6002000497"/>
<dbReference type="InterPro" id="IPR023158">
    <property type="entry name" value="YerB-like_sf"/>
</dbReference>
<feature type="domain" description="DUF3048" evidence="1">
    <location>
        <begin position="129"/>
        <end position="234"/>
    </location>
</feature>
<evidence type="ECO:0000259" key="1">
    <source>
        <dbReference type="Pfam" id="PF17479"/>
    </source>
</evidence>
<sequence length="255" mass="29376">MIMFTSEYADAIILHEGQAGYDDAPWETYREQADARGAIRKFGIKNIQTAATRYRDPVKVRTAGSVHAMYTGFKLINPEVERLSKTNKWQLGSSKLEPLSFKYEDDFADRGDFSKLTIDFMTLKANGSNFQAEFAYDKQSNSYKRYIAGKEDIDLQSGMQISPKNVVVEWHNYGDANDGHGRIIIDMIGNDRVQIFRDGKVIEGYWQKDCRTCRTKYFDENENPIELNRGQTWIAFAVKVKDRLVSNVNLQYNED</sequence>
<dbReference type="EMBL" id="JYPD01000017">
    <property type="protein sequence ID" value="KXK09448.1"/>
    <property type="molecule type" value="Genomic_DNA"/>
</dbReference>
<comment type="caution">
    <text evidence="2">The sequence shown here is derived from an EMBL/GenBank/DDBJ whole genome shotgun (WGS) entry which is preliminary data.</text>
</comment>
<protein>
    <recommendedName>
        <fullName evidence="1">DUF3048 domain-containing protein</fullName>
    </recommendedName>
</protein>